<dbReference type="SUPFAM" id="SSF53613">
    <property type="entry name" value="Ribokinase-like"/>
    <property type="match status" value="1"/>
</dbReference>
<dbReference type="GO" id="GO:0052856">
    <property type="term" value="F:NAD(P)HX epimerase activity"/>
    <property type="evidence" value="ECO:0007669"/>
    <property type="project" value="UniProtKB-UniRule"/>
</dbReference>
<evidence type="ECO:0000313" key="22">
    <source>
        <dbReference type="EMBL" id="KZL93267.1"/>
    </source>
</evidence>
<dbReference type="PANTHER" id="PTHR12592:SF0">
    <property type="entry name" value="ATP-DEPENDENT (S)-NAD(P)H-HYDRATE DEHYDRATASE"/>
    <property type="match status" value="1"/>
</dbReference>
<keyword evidence="11 18" id="KW-0413">Isomerase</keyword>
<keyword evidence="12 17" id="KW-0456">Lyase</keyword>
<keyword evidence="8 17" id="KW-0521">NADP</keyword>
<feature type="domain" description="YjeF C-terminal" evidence="20">
    <location>
        <begin position="227"/>
        <end position="497"/>
    </location>
</feature>
<feature type="binding site" evidence="18">
    <location>
        <position position="56"/>
    </location>
    <ligand>
        <name>K(+)</name>
        <dbReference type="ChEBI" id="CHEBI:29103"/>
    </ligand>
</feature>
<keyword evidence="6 17" id="KW-0547">Nucleotide-binding</keyword>
<evidence type="ECO:0000256" key="19">
    <source>
        <dbReference type="PIRNR" id="PIRNR017184"/>
    </source>
</evidence>
<feature type="binding site" evidence="18">
    <location>
        <position position="127"/>
    </location>
    <ligand>
        <name>K(+)</name>
        <dbReference type="ChEBI" id="CHEBI:29103"/>
    </ligand>
</feature>
<dbReference type="EMBL" id="LWAE01000001">
    <property type="protein sequence ID" value="KZL93267.1"/>
    <property type="molecule type" value="Genomic_DNA"/>
</dbReference>
<evidence type="ECO:0000256" key="16">
    <source>
        <dbReference type="ARBA" id="ARBA00049209"/>
    </source>
</evidence>
<evidence type="ECO:0000256" key="6">
    <source>
        <dbReference type="ARBA" id="ARBA00022741"/>
    </source>
</evidence>
<name>A0A162TZU5_9CLOT</name>
<comment type="function">
    <text evidence="18">Catalyzes the epimerization of the S- and R-forms of NAD(P)HX, a damaged form of NAD(P)H that is a result of enzymatic or heat-dependent hydration. This is a prerequisite for the S-specific NAD(P)H-hydrate dehydratase to allow the repair of both epimers of NAD(P)HX.</text>
</comment>
<comment type="catalytic activity">
    <reaction evidence="15 17 19">
        <text>(6S)-NADHX + ADP = AMP + phosphate + NADH + H(+)</text>
        <dbReference type="Rhea" id="RHEA:32223"/>
        <dbReference type="ChEBI" id="CHEBI:15378"/>
        <dbReference type="ChEBI" id="CHEBI:43474"/>
        <dbReference type="ChEBI" id="CHEBI:57945"/>
        <dbReference type="ChEBI" id="CHEBI:64074"/>
        <dbReference type="ChEBI" id="CHEBI:456215"/>
        <dbReference type="ChEBI" id="CHEBI:456216"/>
        <dbReference type="EC" id="4.2.1.136"/>
    </reaction>
</comment>
<feature type="binding site" evidence="17">
    <location>
        <position position="262"/>
    </location>
    <ligand>
        <name>(6S)-NADPHX</name>
        <dbReference type="ChEBI" id="CHEBI:64076"/>
    </ligand>
</feature>
<keyword evidence="13" id="KW-0511">Multifunctional enzyme</keyword>
<dbReference type="InterPro" id="IPR004443">
    <property type="entry name" value="YjeF_N_dom"/>
</dbReference>
<evidence type="ECO:0000256" key="13">
    <source>
        <dbReference type="ARBA" id="ARBA00023268"/>
    </source>
</evidence>
<feature type="binding site" evidence="18">
    <location>
        <begin position="55"/>
        <end position="59"/>
    </location>
    <ligand>
        <name>(6S)-NADPHX</name>
        <dbReference type="ChEBI" id="CHEBI:64076"/>
    </ligand>
</feature>
<keyword evidence="7 17" id="KW-0067">ATP-binding</keyword>
<dbReference type="PATRIC" id="fig|1121326.3.peg.266"/>
<dbReference type="Gene3D" id="3.40.50.10260">
    <property type="entry name" value="YjeF N-terminal domain"/>
    <property type="match status" value="1"/>
</dbReference>
<keyword evidence="10 17" id="KW-0520">NAD</keyword>
<keyword evidence="5 18" id="KW-0479">Metal-binding</keyword>
<feature type="binding site" evidence="17">
    <location>
        <position position="439"/>
    </location>
    <ligand>
        <name>AMP</name>
        <dbReference type="ChEBI" id="CHEBI:456215"/>
    </ligand>
</feature>
<comment type="cofactor">
    <cofactor evidence="17">
        <name>Mg(2+)</name>
        <dbReference type="ChEBI" id="CHEBI:18420"/>
    </cofactor>
</comment>
<protein>
    <recommendedName>
        <fullName evidence="19">Bifunctional NAD(P)H-hydrate repair enzyme</fullName>
    </recommendedName>
    <alternativeName>
        <fullName evidence="19">Nicotinamide nucleotide repair protein</fullName>
    </alternativeName>
    <domain>
        <recommendedName>
            <fullName evidence="19">ADP-dependent (S)-NAD(P)H-hydrate dehydratase</fullName>
            <ecNumber evidence="19">4.2.1.136</ecNumber>
        </recommendedName>
        <alternativeName>
            <fullName evidence="19">ADP-dependent NAD(P)HX dehydratase</fullName>
        </alternativeName>
    </domain>
    <domain>
        <recommendedName>
            <fullName evidence="19">NAD(P)H-hydrate epimerase</fullName>
            <ecNumber evidence="19">5.1.99.6</ecNumber>
        </recommendedName>
    </domain>
</protein>
<dbReference type="STRING" id="1121326.CLMAG_02900"/>
<dbReference type="HAMAP" id="MF_01965">
    <property type="entry name" value="NADHX_dehydratase"/>
    <property type="match status" value="1"/>
</dbReference>
<comment type="function">
    <text evidence="14 19">Bifunctional enzyme that catalyzes the epimerization of the S- and R-forms of NAD(P)HX and the dehydration of the S-form of NAD(P)HX at the expense of ADP, which is converted to AMP. This allows the repair of both epimers of NAD(P)HX, a damaged form of NAD(P)H that is a result of enzymatic or heat-dependent hydration.</text>
</comment>
<evidence type="ECO:0000256" key="15">
    <source>
        <dbReference type="ARBA" id="ARBA00048238"/>
    </source>
</evidence>
<dbReference type="InterPro" id="IPR029056">
    <property type="entry name" value="Ribokinase-like"/>
</dbReference>
<dbReference type="SUPFAM" id="SSF64153">
    <property type="entry name" value="YjeF N-terminal domain-like"/>
    <property type="match status" value="1"/>
</dbReference>
<dbReference type="EC" id="4.2.1.136" evidence="19"/>
<dbReference type="NCBIfam" id="TIGR00197">
    <property type="entry name" value="yjeF_nterm"/>
    <property type="match status" value="1"/>
</dbReference>
<evidence type="ECO:0000256" key="8">
    <source>
        <dbReference type="ARBA" id="ARBA00022857"/>
    </source>
</evidence>
<sequence length="504" mass="55398">MRIATSEIMRKIDNYCINELKIPGIVLMENAALKVVSNLQLDKYSSFCVVCTKGNNGGDGFAVARHLHVLNKEVNVFLLGNKDGMSDDCRINYNILKEIGVNVVNINNIQEINILRDSIEKSQVIIDAMFGTGLSRKIEGIFDSVISMINDKGKYVISIDVPSGLESNTGEILGNCVKANKTISFQLYKRGFLNYNTSNLIGKIVVEDIGIPEIAINKFYNNECIVDESMIREKIKVRDKYSYKGDYGRVFIVAGSDGFTGAAYICVQGAVRSGAGLVTLCCSEKIQPILSSKLVEAMTMSFDQKEKVKEMIEKSDAVAIGPGMGNNEVTYQLLQYVISNAIKPVVIDADAINVLKGRANILKNKKCKVIITPHLGEMARVTGLSIDYIKENRLEVSKKFAKDYNVIVLLKGYNTIITDGYTTLVNPTGNSAMASGGMGDCLTGMIASFIGQGHEPMEATYIAAFIHGYCGEKLSKDMFCVNASHILENLPFIIKKFTGEFMKD</sequence>
<feature type="binding site" evidence="17">
    <location>
        <position position="440"/>
    </location>
    <ligand>
        <name>(6S)-NADPHX</name>
        <dbReference type="ChEBI" id="CHEBI:64076"/>
    </ligand>
</feature>
<feature type="domain" description="YjeF N-terminal" evidence="21">
    <location>
        <begin position="9"/>
        <end position="217"/>
    </location>
</feature>
<accession>A0A162TZU5</accession>
<evidence type="ECO:0000256" key="9">
    <source>
        <dbReference type="ARBA" id="ARBA00022958"/>
    </source>
</evidence>
<evidence type="ECO:0000256" key="4">
    <source>
        <dbReference type="ARBA" id="ARBA00009524"/>
    </source>
</evidence>
<evidence type="ECO:0000259" key="21">
    <source>
        <dbReference type="PROSITE" id="PS51385"/>
    </source>
</evidence>
<evidence type="ECO:0000259" key="20">
    <source>
        <dbReference type="PROSITE" id="PS51383"/>
    </source>
</evidence>
<comment type="caution">
    <text evidence="18">Lacks conserved residue(s) required for the propagation of feature annotation.</text>
</comment>
<feature type="binding site" evidence="18">
    <location>
        <position position="160"/>
    </location>
    <ligand>
        <name>(6S)-NADPHX</name>
        <dbReference type="ChEBI" id="CHEBI:64076"/>
    </ligand>
</feature>
<evidence type="ECO:0000313" key="23">
    <source>
        <dbReference type="Proteomes" id="UP000076603"/>
    </source>
</evidence>
<comment type="subunit">
    <text evidence="17">Homotetramer.</text>
</comment>
<evidence type="ECO:0000256" key="18">
    <source>
        <dbReference type="HAMAP-Rule" id="MF_01966"/>
    </source>
</evidence>
<evidence type="ECO:0000256" key="7">
    <source>
        <dbReference type="ARBA" id="ARBA00022840"/>
    </source>
</evidence>
<keyword evidence="23" id="KW-1185">Reference proteome</keyword>
<dbReference type="GO" id="GO:0052855">
    <property type="term" value="F:ADP-dependent NAD(P)H-hydrate dehydratase activity"/>
    <property type="evidence" value="ECO:0007669"/>
    <property type="project" value="UniProtKB-UniRule"/>
</dbReference>
<evidence type="ECO:0000256" key="17">
    <source>
        <dbReference type="HAMAP-Rule" id="MF_01965"/>
    </source>
</evidence>
<evidence type="ECO:0000256" key="14">
    <source>
        <dbReference type="ARBA" id="ARBA00025153"/>
    </source>
</evidence>
<dbReference type="InterPro" id="IPR030677">
    <property type="entry name" value="Nnr"/>
</dbReference>
<dbReference type="NCBIfam" id="TIGR00196">
    <property type="entry name" value="yjeF_cterm"/>
    <property type="match status" value="1"/>
</dbReference>
<dbReference type="GO" id="GO:0046872">
    <property type="term" value="F:metal ion binding"/>
    <property type="evidence" value="ECO:0007669"/>
    <property type="project" value="UniProtKB-UniRule"/>
</dbReference>
<feature type="binding site" evidence="18">
    <location>
        <begin position="131"/>
        <end position="137"/>
    </location>
    <ligand>
        <name>(6S)-NADPHX</name>
        <dbReference type="ChEBI" id="CHEBI:64076"/>
    </ligand>
</feature>
<dbReference type="InterPro" id="IPR036652">
    <property type="entry name" value="YjeF_N_dom_sf"/>
</dbReference>
<gene>
    <name evidence="22" type="primary">nnr</name>
    <name evidence="17" type="synonym">nnrD</name>
    <name evidence="18" type="synonym">nnrE</name>
    <name evidence="22" type="ORF">CLMAG_02900</name>
</gene>
<keyword evidence="9 18" id="KW-0630">Potassium</keyword>
<reference evidence="22 23" key="1">
    <citation type="submission" date="2016-04" db="EMBL/GenBank/DDBJ databases">
        <title>Genome sequence of Clostridium magnum DSM 2767.</title>
        <authorList>
            <person name="Poehlein A."/>
            <person name="Uhlig R."/>
            <person name="Fischer R."/>
            <person name="Bahl H."/>
            <person name="Daniel R."/>
        </authorList>
    </citation>
    <scope>NUCLEOTIDE SEQUENCE [LARGE SCALE GENOMIC DNA]</scope>
    <source>
        <strain evidence="22 23">DSM 2767</strain>
    </source>
</reference>
<organism evidence="22 23">
    <name type="scientific">Clostridium magnum DSM 2767</name>
    <dbReference type="NCBI Taxonomy" id="1121326"/>
    <lineage>
        <taxon>Bacteria</taxon>
        <taxon>Bacillati</taxon>
        <taxon>Bacillota</taxon>
        <taxon>Clostridia</taxon>
        <taxon>Eubacteriales</taxon>
        <taxon>Clostridiaceae</taxon>
        <taxon>Clostridium</taxon>
    </lineage>
</organism>
<dbReference type="CDD" id="cd01171">
    <property type="entry name" value="YXKO-related"/>
    <property type="match status" value="1"/>
</dbReference>
<comment type="catalytic activity">
    <reaction evidence="2 18 19">
        <text>(6R)-NADPHX = (6S)-NADPHX</text>
        <dbReference type="Rhea" id="RHEA:32227"/>
        <dbReference type="ChEBI" id="CHEBI:64076"/>
        <dbReference type="ChEBI" id="CHEBI:64077"/>
        <dbReference type="EC" id="5.1.99.6"/>
    </reaction>
</comment>
<comment type="caution">
    <text evidence="22">The sequence shown here is derived from an EMBL/GenBank/DDBJ whole genome shotgun (WGS) entry which is preliminary data.</text>
</comment>
<evidence type="ECO:0000256" key="1">
    <source>
        <dbReference type="ARBA" id="ARBA00000013"/>
    </source>
</evidence>
<dbReference type="EC" id="5.1.99.6" evidence="19"/>
<dbReference type="GO" id="GO:0110051">
    <property type="term" value="P:metabolite repair"/>
    <property type="evidence" value="ECO:0007669"/>
    <property type="project" value="TreeGrafter"/>
</dbReference>
<dbReference type="GO" id="GO:0005524">
    <property type="term" value="F:ATP binding"/>
    <property type="evidence" value="ECO:0007669"/>
    <property type="project" value="UniProtKB-UniRule"/>
</dbReference>
<comment type="similarity">
    <text evidence="4 19">In the C-terminal section; belongs to the NnrD/CARKD family.</text>
</comment>
<dbReference type="Pfam" id="PF01256">
    <property type="entry name" value="Carb_kinase"/>
    <property type="match status" value="1"/>
</dbReference>
<feature type="binding site" evidence="17">
    <location>
        <begin position="411"/>
        <end position="415"/>
    </location>
    <ligand>
        <name>AMP</name>
        <dbReference type="ChEBI" id="CHEBI:456215"/>
    </ligand>
</feature>
<evidence type="ECO:0000256" key="2">
    <source>
        <dbReference type="ARBA" id="ARBA00000909"/>
    </source>
</evidence>
<feature type="binding site" evidence="17">
    <location>
        <position position="323"/>
    </location>
    <ligand>
        <name>(6S)-NADPHX</name>
        <dbReference type="ChEBI" id="CHEBI:64076"/>
    </ligand>
</feature>
<evidence type="ECO:0000256" key="10">
    <source>
        <dbReference type="ARBA" id="ARBA00023027"/>
    </source>
</evidence>
<dbReference type="PROSITE" id="PS51385">
    <property type="entry name" value="YJEF_N"/>
    <property type="match status" value="1"/>
</dbReference>
<dbReference type="PROSITE" id="PS51383">
    <property type="entry name" value="YJEF_C_3"/>
    <property type="match status" value="1"/>
</dbReference>
<dbReference type="RefSeq" id="WP_066616880.1">
    <property type="nucleotide sequence ID" value="NZ_FQXL01000017.1"/>
</dbReference>
<dbReference type="Proteomes" id="UP000076603">
    <property type="component" value="Unassembled WGS sequence"/>
</dbReference>
<dbReference type="OrthoDB" id="9806925at2"/>
<evidence type="ECO:0000256" key="11">
    <source>
        <dbReference type="ARBA" id="ARBA00023235"/>
    </source>
</evidence>
<dbReference type="PIRSF" id="PIRSF017184">
    <property type="entry name" value="Nnr"/>
    <property type="match status" value="1"/>
</dbReference>
<feature type="binding site" evidence="17">
    <location>
        <position position="374"/>
    </location>
    <ligand>
        <name>(6S)-NADPHX</name>
        <dbReference type="ChEBI" id="CHEBI:64076"/>
    </ligand>
</feature>
<comment type="similarity">
    <text evidence="3 19">In the N-terminal section; belongs to the NnrE/AIBP family.</text>
</comment>
<dbReference type="GO" id="GO:0046496">
    <property type="term" value="P:nicotinamide nucleotide metabolic process"/>
    <property type="evidence" value="ECO:0007669"/>
    <property type="project" value="UniProtKB-UniRule"/>
</dbReference>
<proteinExistence type="inferred from homology"/>
<comment type="catalytic activity">
    <reaction evidence="1 18 19">
        <text>(6R)-NADHX = (6S)-NADHX</text>
        <dbReference type="Rhea" id="RHEA:32215"/>
        <dbReference type="ChEBI" id="CHEBI:64074"/>
        <dbReference type="ChEBI" id="CHEBI:64075"/>
        <dbReference type="EC" id="5.1.99.6"/>
    </reaction>
</comment>
<evidence type="ECO:0000256" key="3">
    <source>
        <dbReference type="ARBA" id="ARBA00006001"/>
    </source>
</evidence>
<dbReference type="AlphaFoldDB" id="A0A162TZU5"/>
<comment type="function">
    <text evidence="17">Catalyzes the dehydration of the S-form of NAD(P)HX at the expense of ADP, which is converted to AMP. Together with NAD(P)HX epimerase, which catalyzes the epimerization of the S- and R-forms, the enzyme allows the repair of both epimers of NAD(P)HX, a damaged form of NAD(P)H that is a result of enzymatic or heat-dependent hydration.</text>
</comment>
<comment type="catalytic activity">
    <reaction evidence="16 17 19">
        <text>(6S)-NADPHX + ADP = AMP + phosphate + NADPH + H(+)</text>
        <dbReference type="Rhea" id="RHEA:32235"/>
        <dbReference type="ChEBI" id="CHEBI:15378"/>
        <dbReference type="ChEBI" id="CHEBI:43474"/>
        <dbReference type="ChEBI" id="CHEBI:57783"/>
        <dbReference type="ChEBI" id="CHEBI:64076"/>
        <dbReference type="ChEBI" id="CHEBI:456215"/>
        <dbReference type="ChEBI" id="CHEBI:456216"/>
        <dbReference type="EC" id="4.2.1.136"/>
    </reaction>
</comment>
<comment type="similarity">
    <text evidence="18">Belongs to the NnrE/AIBP family.</text>
</comment>
<evidence type="ECO:0000256" key="5">
    <source>
        <dbReference type="ARBA" id="ARBA00022723"/>
    </source>
</evidence>
<dbReference type="PANTHER" id="PTHR12592">
    <property type="entry name" value="ATP-DEPENDENT (S)-NAD(P)H-HYDRATE DEHYDRATASE FAMILY MEMBER"/>
    <property type="match status" value="1"/>
</dbReference>
<dbReference type="HAMAP" id="MF_01966">
    <property type="entry name" value="NADHX_epimerase"/>
    <property type="match status" value="1"/>
</dbReference>
<feature type="binding site" evidence="18">
    <location>
        <position position="163"/>
    </location>
    <ligand>
        <name>K(+)</name>
        <dbReference type="ChEBI" id="CHEBI:29103"/>
    </ligand>
</feature>
<dbReference type="Gene3D" id="3.40.1190.20">
    <property type="match status" value="1"/>
</dbReference>
<comment type="similarity">
    <text evidence="17">Belongs to the NnrD/CARKD family.</text>
</comment>
<dbReference type="Pfam" id="PF03853">
    <property type="entry name" value="YjeF_N"/>
    <property type="match status" value="1"/>
</dbReference>
<comment type="cofactor">
    <cofactor evidence="18 19">
        <name>K(+)</name>
        <dbReference type="ChEBI" id="CHEBI:29103"/>
    </cofactor>
    <text evidence="18 19">Binds 1 potassium ion per subunit.</text>
</comment>
<dbReference type="InterPro" id="IPR000631">
    <property type="entry name" value="CARKD"/>
</dbReference>
<evidence type="ECO:0000256" key="12">
    <source>
        <dbReference type="ARBA" id="ARBA00023239"/>
    </source>
</evidence>